<dbReference type="Gene3D" id="3.10.20.30">
    <property type="match status" value="1"/>
</dbReference>
<keyword evidence="4" id="KW-0479">Metal-binding</keyword>
<evidence type="ECO:0000256" key="5">
    <source>
        <dbReference type="ARBA" id="ARBA00022982"/>
    </source>
</evidence>
<evidence type="ECO:0000313" key="11">
    <source>
        <dbReference type="Proteomes" id="UP000027341"/>
    </source>
</evidence>
<protein>
    <submittedName>
        <fullName evidence="10">Ferredoxin</fullName>
    </submittedName>
</protein>
<reference evidence="10 11" key="1">
    <citation type="submission" date="2014-04" db="EMBL/GenBank/DDBJ databases">
        <title>Draft genome sequence of Hydrogenovibrio marinus MH-110, a model organism for aerobic H2 metabolism.</title>
        <authorList>
            <person name="Cha H.J."/>
            <person name="Jo B.H."/>
            <person name="Hwang B.H."/>
        </authorList>
    </citation>
    <scope>NUCLEOTIDE SEQUENCE [LARGE SCALE GENOMIC DNA]</scope>
    <source>
        <strain evidence="10 11">MH-110</strain>
    </source>
</reference>
<keyword evidence="7" id="KW-0411">Iron-sulfur</keyword>
<evidence type="ECO:0000256" key="1">
    <source>
        <dbReference type="ARBA" id="ARBA00007874"/>
    </source>
</evidence>
<evidence type="ECO:0000256" key="8">
    <source>
        <dbReference type="ARBA" id="ARBA00034078"/>
    </source>
</evidence>
<dbReference type="SUPFAM" id="SSF54292">
    <property type="entry name" value="2Fe-2S ferredoxin-like"/>
    <property type="match status" value="1"/>
</dbReference>
<keyword evidence="6" id="KW-0408">Iron</keyword>
<proteinExistence type="inferred from homology"/>
<dbReference type="GO" id="GO:0051537">
    <property type="term" value="F:2 iron, 2 sulfur cluster binding"/>
    <property type="evidence" value="ECO:0007669"/>
    <property type="project" value="UniProtKB-KW"/>
</dbReference>
<keyword evidence="3" id="KW-0001">2Fe-2S</keyword>
<comment type="cofactor">
    <cofactor evidence="8">
        <name>[2Fe-2S] cluster</name>
        <dbReference type="ChEBI" id="CHEBI:190135"/>
    </cofactor>
</comment>
<name>A0A067A390_HYDMR</name>
<gene>
    <name evidence="10" type="ORF">EI16_11375</name>
</gene>
<dbReference type="InterPro" id="IPR036010">
    <property type="entry name" value="2Fe-2S_ferredoxin-like_sf"/>
</dbReference>
<dbReference type="EMBL" id="JMIU01000001">
    <property type="protein sequence ID" value="KDN96830.1"/>
    <property type="molecule type" value="Genomic_DNA"/>
</dbReference>
<dbReference type="PANTHER" id="PTHR43112:SF3">
    <property type="entry name" value="FERREDOXIN-2, CHLOROPLASTIC"/>
    <property type="match status" value="1"/>
</dbReference>
<accession>A0A067A390</accession>
<dbReference type="AlphaFoldDB" id="A0A067A390"/>
<evidence type="ECO:0000256" key="6">
    <source>
        <dbReference type="ARBA" id="ARBA00023004"/>
    </source>
</evidence>
<keyword evidence="5" id="KW-0249">Electron transport</keyword>
<dbReference type="PROSITE" id="PS00197">
    <property type="entry name" value="2FE2S_FER_1"/>
    <property type="match status" value="1"/>
</dbReference>
<feature type="domain" description="2Fe-2S ferredoxin-type" evidence="9">
    <location>
        <begin position="2"/>
        <end position="83"/>
    </location>
</feature>
<dbReference type="STRING" id="28885.EI16_11375"/>
<dbReference type="InterPro" id="IPR001041">
    <property type="entry name" value="2Fe-2S_ferredoxin-type"/>
</dbReference>
<evidence type="ECO:0000256" key="4">
    <source>
        <dbReference type="ARBA" id="ARBA00022723"/>
    </source>
</evidence>
<dbReference type="CDD" id="cd00207">
    <property type="entry name" value="fer2"/>
    <property type="match status" value="1"/>
</dbReference>
<dbReference type="RefSeq" id="WP_029907916.1">
    <property type="nucleotide sequence ID" value="NZ_AP020335.1"/>
</dbReference>
<keyword evidence="2" id="KW-0813">Transport</keyword>
<evidence type="ECO:0000259" key="9">
    <source>
        <dbReference type="PROSITE" id="PS51085"/>
    </source>
</evidence>
<comment type="similarity">
    <text evidence="1">Belongs to the 2Fe2S plant-type ferredoxin family.</text>
</comment>
<dbReference type="PROSITE" id="PS51085">
    <property type="entry name" value="2FE2S_FER_2"/>
    <property type="match status" value="1"/>
</dbReference>
<dbReference type="InterPro" id="IPR012675">
    <property type="entry name" value="Beta-grasp_dom_sf"/>
</dbReference>
<dbReference type="InterPro" id="IPR006058">
    <property type="entry name" value="2Fe2S_fd_BS"/>
</dbReference>
<sequence length="83" mass="9185">MHKITVVGQGECEFEDQFTLLECLDEAGFDMPYSCRGGNCGACEVRLLSGKVENIQDTVYETDEAHILTCSVIPISDIKIELI</sequence>
<evidence type="ECO:0000313" key="10">
    <source>
        <dbReference type="EMBL" id="KDN96830.1"/>
    </source>
</evidence>
<dbReference type="PANTHER" id="PTHR43112">
    <property type="entry name" value="FERREDOXIN"/>
    <property type="match status" value="1"/>
</dbReference>
<comment type="caution">
    <text evidence="10">The sequence shown here is derived from an EMBL/GenBank/DDBJ whole genome shotgun (WGS) entry which is preliminary data.</text>
</comment>
<evidence type="ECO:0000256" key="3">
    <source>
        <dbReference type="ARBA" id="ARBA00022714"/>
    </source>
</evidence>
<evidence type="ECO:0000256" key="7">
    <source>
        <dbReference type="ARBA" id="ARBA00023014"/>
    </source>
</evidence>
<dbReference type="Pfam" id="PF00111">
    <property type="entry name" value="Fer2"/>
    <property type="match status" value="1"/>
</dbReference>
<keyword evidence="11" id="KW-1185">Reference proteome</keyword>
<evidence type="ECO:0000256" key="2">
    <source>
        <dbReference type="ARBA" id="ARBA00022448"/>
    </source>
</evidence>
<dbReference type="GO" id="GO:0046872">
    <property type="term" value="F:metal ion binding"/>
    <property type="evidence" value="ECO:0007669"/>
    <property type="project" value="UniProtKB-KW"/>
</dbReference>
<dbReference type="Proteomes" id="UP000027341">
    <property type="component" value="Unassembled WGS sequence"/>
</dbReference>
<organism evidence="10 11">
    <name type="scientific">Hydrogenovibrio marinus</name>
    <dbReference type="NCBI Taxonomy" id="28885"/>
    <lineage>
        <taxon>Bacteria</taxon>
        <taxon>Pseudomonadati</taxon>
        <taxon>Pseudomonadota</taxon>
        <taxon>Gammaproteobacteria</taxon>
        <taxon>Thiotrichales</taxon>
        <taxon>Piscirickettsiaceae</taxon>
        <taxon>Hydrogenovibrio</taxon>
    </lineage>
</organism>